<dbReference type="GO" id="GO:0003700">
    <property type="term" value="F:DNA-binding transcription factor activity"/>
    <property type="evidence" value="ECO:0007669"/>
    <property type="project" value="InterPro"/>
</dbReference>
<reference evidence="1 2" key="1">
    <citation type="journal article" date="2010" name="Stand. Genomic Sci.">
        <title>Complete genome sequence of Ferrimonas balearica type strain (PAT).</title>
        <authorList>
            <person name="Nolan M."/>
            <person name="Sikorski J."/>
            <person name="Davenport K."/>
            <person name="Lucas S."/>
            <person name="Glavina Del Rio T."/>
            <person name="Tice H."/>
            <person name="Cheng J."/>
            <person name="Goodwin L."/>
            <person name="Pitluck S."/>
            <person name="Liolios K."/>
            <person name="Ivanova N."/>
            <person name="Mavromatis K."/>
            <person name="Ovchinnikova G."/>
            <person name="Pati A."/>
            <person name="Chen A."/>
            <person name="Palaniappan K."/>
            <person name="Land M."/>
            <person name="Hauser L."/>
            <person name="Chang Y."/>
            <person name="Jeffries C."/>
            <person name="Tapia R."/>
            <person name="Brettin T."/>
            <person name="Detter J."/>
            <person name="Han C."/>
            <person name="Yasawong M."/>
            <person name="Rohde M."/>
            <person name="Tindall B."/>
            <person name="Goker M."/>
            <person name="Woyke T."/>
            <person name="Bristow J."/>
            <person name="Eisen J."/>
            <person name="Markowitz V."/>
            <person name="Hugenholtz P."/>
            <person name="Kyrpides N."/>
            <person name="Klenk H."/>
            <person name="Lapidus A."/>
        </authorList>
    </citation>
    <scope>NUCLEOTIDE SEQUENCE [LARGE SCALE GENOMIC DNA]</scope>
    <source>
        <strain evidence="2">DSM 9799 / CCM 4581 / KCTC 23876 / PAT</strain>
    </source>
</reference>
<dbReference type="GeneID" id="67182626"/>
<dbReference type="eggNOG" id="COG2345">
    <property type="taxonomic scope" value="Bacteria"/>
</dbReference>
<dbReference type="KEGG" id="fbl:Fbal_2414"/>
<organism evidence="1 2">
    <name type="scientific">Ferrimonas balearica (strain DSM 9799 / CCM 4581 / KCTC 23876 / PAT)</name>
    <dbReference type="NCBI Taxonomy" id="550540"/>
    <lineage>
        <taxon>Bacteria</taxon>
        <taxon>Pseudomonadati</taxon>
        <taxon>Pseudomonadota</taxon>
        <taxon>Gammaproteobacteria</taxon>
        <taxon>Alteromonadales</taxon>
        <taxon>Ferrimonadaceae</taxon>
        <taxon>Ferrimonas</taxon>
    </lineage>
</organism>
<dbReference type="InterPro" id="IPR036390">
    <property type="entry name" value="WH_DNA-bd_sf"/>
</dbReference>
<dbReference type="HOGENOM" id="CLU_078469_2_0_6"/>
<proteinExistence type="predicted"/>
<dbReference type="SUPFAM" id="SSF46785">
    <property type="entry name" value="Winged helix' DNA-binding domain"/>
    <property type="match status" value="1"/>
</dbReference>
<dbReference type="Gene3D" id="1.10.10.10">
    <property type="entry name" value="Winged helix-like DNA-binding domain superfamily/Winged helix DNA-binding domain"/>
    <property type="match status" value="1"/>
</dbReference>
<evidence type="ECO:0000313" key="2">
    <source>
        <dbReference type="Proteomes" id="UP000006683"/>
    </source>
</evidence>
<gene>
    <name evidence="1" type="ordered locus">Fbal_2414</name>
</gene>
<keyword evidence="2" id="KW-1185">Reference proteome</keyword>
<evidence type="ECO:0000313" key="1">
    <source>
        <dbReference type="EMBL" id="ADN76616.1"/>
    </source>
</evidence>
<dbReference type="EMBL" id="CP002209">
    <property type="protein sequence ID" value="ADN76616.1"/>
    <property type="molecule type" value="Genomic_DNA"/>
</dbReference>
<dbReference type="Proteomes" id="UP000006683">
    <property type="component" value="Chromosome"/>
</dbReference>
<dbReference type="InterPro" id="IPR036388">
    <property type="entry name" value="WH-like_DNA-bd_sf"/>
</dbReference>
<dbReference type="OrthoDB" id="155998at2"/>
<name>E1SMU7_FERBD</name>
<dbReference type="AlphaFoldDB" id="E1SMU7"/>
<protein>
    <submittedName>
        <fullName evidence="1">Putative transcriptional regulator</fullName>
    </submittedName>
</protein>
<dbReference type="Pfam" id="PF13412">
    <property type="entry name" value="HTH_24"/>
    <property type="match status" value="1"/>
</dbReference>
<sequence length="218" mass="24437">MSAATSKILHLLKQQGPTPLPPLAEALSLTTMGVRQHLHKLEEQGLVDYEDRRQGPGRPSRHWFLSDAGHRQFGDRHQDLSLQLIDGIDTLFGAEGLNRLIEHRFHQQKALYLETLRSAKSLPERLQMLAQLRHQEGYMARVIECDQGWLLVEDHCPICAAAERCRGLCQQELALFRAVLGEKVEVTRSEHLLEQGSRCAYQVTPTAAASSSGPDSDS</sequence>
<dbReference type="STRING" id="550540.Fbal_2414"/>
<dbReference type="RefSeq" id="WP_013345922.1">
    <property type="nucleotide sequence ID" value="NC_014541.1"/>
</dbReference>
<accession>E1SMU7</accession>